<evidence type="ECO:0000313" key="1">
    <source>
        <dbReference type="EMBL" id="MBD2537136.1"/>
    </source>
</evidence>
<dbReference type="EMBL" id="JACJSI010000683">
    <property type="protein sequence ID" value="MBD2537136.1"/>
    <property type="molecule type" value="Genomic_DNA"/>
</dbReference>
<proteinExistence type="predicted"/>
<evidence type="ECO:0008006" key="3">
    <source>
        <dbReference type="Google" id="ProtNLM"/>
    </source>
</evidence>
<protein>
    <recommendedName>
        <fullName evidence="3">Transposase</fullName>
    </recommendedName>
</protein>
<organism evidence="1 2">
    <name type="scientific">Nostoc flagelliforme FACHB-838</name>
    <dbReference type="NCBI Taxonomy" id="2692904"/>
    <lineage>
        <taxon>Bacteria</taxon>
        <taxon>Bacillati</taxon>
        <taxon>Cyanobacteriota</taxon>
        <taxon>Cyanophyceae</taxon>
        <taxon>Nostocales</taxon>
        <taxon>Nostocaceae</taxon>
        <taxon>Nostoc</taxon>
    </lineage>
</organism>
<reference evidence="1 2" key="1">
    <citation type="journal article" date="2020" name="ISME J.">
        <title>Comparative genomics reveals insights into cyanobacterial evolution and habitat adaptation.</title>
        <authorList>
            <person name="Chen M.Y."/>
            <person name="Teng W.K."/>
            <person name="Zhao L."/>
            <person name="Hu C.X."/>
            <person name="Zhou Y.K."/>
            <person name="Han B.P."/>
            <person name="Song L.R."/>
            <person name="Shu W.S."/>
        </authorList>
    </citation>
    <scope>NUCLEOTIDE SEQUENCE [LARGE SCALE GENOMIC DNA]</scope>
    <source>
        <strain evidence="1 2">FACHB-838</strain>
    </source>
</reference>
<keyword evidence="2" id="KW-1185">Reference proteome</keyword>
<name>A0ABR8E691_9NOSO</name>
<accession>A0ABR8E691</accession>
<dbReference type="Proteomes" id="UP000623440">
    <property type="component" value="Unassembled WGS sequence"/>
</dbReference>
<evidence type="ECO:0000313" key="2">
    <source>
        <dbReference type="Proteomes" id="UP000623440"/>
    </source>
</evidence>
<gene>
    <name evidence="1" type="ORF">H6G97_51315</name>
</gene>
<comment type="caution">
    <text evidence="1">The sequence shown here is derived from an EMBL/GenBank/DDBJ whole genome shotgun (WGS) entry which is preliminary data.</text>
</comment>
<sequence length="48" mass="5368">MFEVLPQQWVVNKRATKPNLRARFPTNTPLITSIAHISSTSGNFGIID</sequence>